<dbReference type="OrthoDB" id="9900321at2"/>
<dbReference type="Proteomes" id="UP000030149">
    <property type="component" value="Unassembled WGS sequence"/>
</dbReference>
<evidence type="ECO:0000313" key="2">
    <source>
        <dbReference type="EMBL" id="KGO96264.1"/>
    </source>
</evidence>
<feature type="transmembrane region" description="Helical" evidence="1">
    <location>
        <begin position="15"/>
        <end position="35"/>
    </location>
</feature>
<accession>V6SB87</accession>
<keyword evidence="1" id="KW-1133">Transmembrane helix</keyword>
<evidence type="ECO:0000313" key="3">
    <source>
        <dbReference type="Proteomes" id="UP000030149"/>
    </source>
</evidence>
<keyword evidence="3" id="KW-1185">Reference proteome</keyword>
<reference evidence="3" key="1">
    <citation type="submission" date="2013-09" db="EMBL/GenBank/DDBJ databases">
        <authorList>
            <person name="Zeng Z."/>
            <person name="Chen C."/>
        </authorList>
    </citation>
    <scope>NUCLEOTIDE SEQUENCE [LARGE SCALE GENOMIC DNA]</scope>
    <source>
        <strain evidence="3">DK69</strain>
    </source>
</reference>
<sequence length="148" mass="16906">MGIQKPNEESRVTGYLKVAPAVLTTVGVLVGALQYNSNYEKEIRKNTYNTTFDIYQEFTEKCAVLSHYEKDSVTTESFNRDYKDFEKIYFGKFLLVQDSTVSDQAQKYYDLVNNFKQKGSPVSNSDLEDGLLNLISASRNSLNKIIEK</sequence>
<evidence type="ECO:0000256" key="1">
    <source>
        <dbReference type="SAM" id="Phobius"/>
    </source>
</evidence>
<gene>
    <name evidence="2" type="ORF">Q767_04915</name>
</gene>
<dbReference type="PATRIC" id="fig|1107311.3.peg.1652"/>
<dbReference type="RefSeq" id="WP_023573675.1">
    <property type="nucleotide sequence ID" value="NZ_AVCS01000009.1"/>
</dbReference>
<name>V6SB87_9FLAO</name>
<keyword evidence="1" id="KW-0472">Membrane</keyword>
<reference evidence="2 3" key="2">
    <citation type="journal article" date="2015" name="Stand. Genomic Sci.">
        <title>High quality draft genomic sequence of Flavobacterium enshiense DK69(T) and comparison among Flavobacterium genomes.</title>
        <authorList>
            <person name="Zeng Z."/>
            <person name="Chen C."/>
            <person name="Du H."/>
            <person name="Wang G."/>
            <person name="Li M."/>
        </authorList>
    </citation>
    <scope>NUCLEOTIDE SEQUENCE [LARGE SCALE GENOMIC DNA]</scope>
    <source>
        <strain evidence="2 3">DK69</strain>
    </source>
</reference>
<comment type="caution">
    <text evidence="2">The sequence shown here is derived from an EMBL/GenBank/DDBJ whole genome shotgun (WGS) entry which is preliminary data.</text>
</comment>
<organism evidence="2 3">
    <name type="scientific">Flavobacterium enshiense DK69</name>
    <dbReference type="NCBI Taxonomy" id="1107311"/>
    <lineage>
        <taxon>Bacteria</taxon>
        <taxon>Pseudomonadati</taxon>
        <taxon>Bacteroidota</taxon>
        <taxon>Flavobacteriia</taxon>
        <taxon>Flavobacteriales</taxon>
        <taxon>Flavobacteriaceae</taxon>
        <taxon>Flavobacterium</taxon>
    </lineage>
</organism>
<dbReference type="EMBL" id="JRLZ01000004">
    <property type="protein sequence ID" value="KGO96264.1"/>
    <property type="molecule type" value="Genomic_DNA"/>
</dbReference>
<dbReference type="AlphaFoldDB" id="V6SB87"/>
<proteinExistence type="predicted"/>
<keyword evidence="1" id="KW-0812">Transmembrane</keyword>
<protein>
    <submittedName>
        <fullName evidence="2">Uncharacterized protein</fullName>
    </submittedName>
</protein>